<sequence>MKFSIITVCFNSEKTIKDTIESVLNQTYSNIEYIIIDGNSNDTTVEIIKYYEVKFNQKNISYKWISEPDKGIYDAMNKGLSMANGDLIGIINSDDWFELDALSQILKVKRDTLFSIISGNKNKVNNKNKVYKTVENKKDIEKYIGRIMPLNHPATFVDKSVYEQIGFFNTNYKLSADYELIFRAYSAGVQFLFTDKVIVNMRNTGATHLTKNLFITAKEDFEIRKNNKVKFAYLYYIKRLVFNYLVIVRSKLKNLFNLF</sequence>
<keyword evidence="3" id="KW-1185">Reference proteome</keyword>
<evidence type="ECO:0000313" key="3">
    <source>
        <dbReference type="Proteomes" id="UP000670776"/>
    </source>
</evidence>
<dbReference type="SUPFAM" id="SSF53448">
    <property type="entry name" value="Nucleotide-diphospho-sugar transferases"/>
    <property type="match status" value="1"/>
</dbReference>
<dbReference type="PANTHER" id="PTHR22916:SF3">
    <property type="entry name" value="UDP-GLCNAC:BETAGAL BETA-1,3-N-ACETYLGLUCOSAMINYLTRANSFERASE-LIKE PROTEIN 1"/>
    <property type="match status" value="1"/>
</dbReference>
<dbReference type="Proteomes" id="UP000670776">
    <property type="component" value="Unassembled WGS sequence"/>
</dbReference>
<dbReference type="CDD" id="cd06433">
    <property type="entry name" value="GT_2_WfgS_like"/>
    <property type="match status" value="1"/>
</dbReference>
<evidence type="ECO:0000313" key="2">
    <source>
        <dbReference type="EMBL" id="MBP0902858.1"/>
    </source>
</evidence>
<comment type="caution">
    <text evidence="2">The sequence shown here is derived from an EMBL/GenBank/DDBJ whole genome shotgun (WGS) entry which is preliminary data.</text>
</comment>
<dbReference type="InterPro" id="IPR029044">
    <property type="entry name" value="Nucleotide-diphossugar_trans"/>
</dbReference>
<protein>
    <submittedName>
        <fullName evidence="2">Glycosyltransferase</fullName>
    </submittedName>
</protein>
<organism evidence="2 3">
    <name type="scientific">Mariniflexile gromovii</name>
    <dbReference type="NCBI Taxonomy" id="362523"/>
    <lineage>
        <taxon>Bacteria</taxon>
        <taxon>Pseudomonadati</taxon>
        <taxon>Bacteroidota</taxon>
        <taxon>Flavobacteriia</taxon>
        <taxon>Flavobacteriales</taxon>
        <taxon>Flavobacteriaceae</taxon>
        <taxon>Mariniflexile</taxon>
    </lineage>
</organism>
<name>A0ABS4BQJ2_9FLAO</name>
<evidence type="ECO:0000259" key="1">
    <source>
        <dbReference type="Pfam" id="PF00535"/>
    </source>
</evidence>
<feature type="domain" description="Glycosyltransferase 2-like" evidence="1">
    <location>
        <begin position="4"/>
        <end position="143"/>
    </location>
</feature>
<dbReference type="InterPro" id="IPR001173">
    <property type="entry name" value="Glyco_trans_2-like"/>
</dbReference>
<dbReference type="RefSeq" id="WP_209652665.1">
    <property type="nucleotide sequence ID" value="NZ_JAGJCB010000002.1"/>
</dbReference>
<dbReference type="EMBL" id="JAGJCB010000002">
    <property type="protein sequence ID" value="MBP0902858.1"/>
    <property type="molecule type" value="Genomic_DNA"/>
</dbReference>
<proteinExistence type="predicted"/>
<accession>A0ABS4BQJ2</accession>
<dbReference type="Pfam" id="PF00535">
    <property type="entry name" value="Glycos_transf_2"/>
    <property type="match status" value="1"/>
</dbReference>
<reference evidence="2 3" key="1">
    <citation type="submission" date="2021-04" db="EMBL/GenBank/DDBJ databases">
        <title>Mariniflexile gromovii gen. nov., sp. nov., a gliding bacterium isolated from the sea urchin Strongylocentrotus intermedius.</title>
        <authorList>
            <person name="Ko S."/>
            <person name="Le V."/>
            <person name="Ahn C.-Y."/>
            <person name="Oh H.-M."/>
        </authorList>
    </citation>
    <scope>NUCLEOTIDE SEQUENCE [LARGE SCALE GENOMIC DNA]</scope>
    <source>
        <strain evidence="2 3">KCTC 12570</strain>
    </source>
</reference>
<dbReference type="PANTHER" id="PTHR22916">
    <property type="entry name" value="GLYCOSYLTRANSFERASE"/>
    <property type="match status" value="1"/>
</dbReference>
<gene>
    <name evidence="2" type="ORF">J8H85_03365</name>
</gene>
<dbReference type="Gene3D" id="3.90.550.10">
    <property type="entry name" value="Spore Coat Polysaccharide Biosynthesis Protein SpsA, Chain A"/>
    <property type="match status" value="1"/>
</dbReference>